<proteinExistence type="predicted"/>
<evidence type="ECO:0000313" key="2">
    <source>
        <dbReference type="Proteomes" id="UP001229346"/>
    </source>
</evidence>
<name>A0ABT9TW44_PAEHA</name>
<accession>A0ABT9TW44</accession>
<protein>
    <submittedName>
        <fullName evidence="1">DCC family thiol-disulfide oxidoreductase YuxK</fullName>
    </submittedName>
</protein>
<dbReference type="Pfam" id="PF04134">
    <property type="entry name" value="DCC1-like"/>
    <property type="match status" value="1"/>
</dbReference>
<gene>
    <name evidence="1" type="ORF">J2T15_000745</name>
</gene>
<dbReference type="PANTHER" id="PTHR33639:SF2">
    <property type="entry name" value="DUF393 DOMAIN-CONTAINING PROTEIN"/>
    <property type="match status" value="1"/>
</dbReference>
<dbReference type="InterPro" id="IPR052927">
    <property type="entry name" value="DCC_oxidoreductase"/>
</dbReference>
<dbReference type="Proteomes" id="UP001229346">
    <property type="component" value="Unassembled WGS sequence"/>
</dbReference>
<dbReference type="PANTHER" id="PTHR33639">
    <property type="entry name" value="THIOL-DISULFIDE OXIDOREDUCTASE DCC"/>
    <property type="match status" value="1"/>
</dbReference>
<dbReference type="RefSeq" id="WP_307201187.1">
    <property type="nucleotide sequence ID" value="NZ_JAUSSU010000002.1"/>
</dbReference>
<dbReference type="InterPro" id="IPR007263">
    <property type="entry name" value="DCC1-like"/>
</dbReference>
<evidence type="ECO:0000313" key="1">
    <source>
        <dbReference type="EMBL" id="MDQ0111312.1"/>
    </source>
</evidence>
<reference evidence="1 2" key="1">
    <citation type="submission" date="2023-07" db="EMBL/GenBank/DDBJ databases">
        <title>Sorghum-associated microbial communities from plants grown in Nebraska, USA.</title>
        <authorList>
            <person name="Schachtman D."/>
        </authorList>
    </citation>
    <scope>NUCLEOTIDE SEQUENCE [LARGE SCALE GENOMIC DNA]</scope>
    <source>
        <strain evidence="1 2">CC482</strain>
    </source>
</reference>
<keyword evidence="2" id="KW-1185">Reference proteome</keyword>
<comment type="caution">
    <text evidence="1">The sequence shown here is derived from an EMBL/GenBank/DDBJ whole genome shotgun (WGS) entry which is preliminary data.</text>
</comment>
<dbReference type="EMBL" id="JAUSSU010000002">
    <property type="protein sequence ID" value="MDQ0111312.1"/>
    <property type="molecule type" value="Genomic_DNA"/>
</dbReference>
<organism evidence="1 2">
    <name type="scientific">Paenibacillus harenae</name>
    <dbReference type="NCBI Taxonomy" id="306543"/>
    <lineage>
        <taxon>Bacteria</taxon>
        <taxon>Bacillati</taxon>
        <taxon>Bacillota</taxon>
        <taxon>Bacilli</taxon>
        <taxon>Bacillales</taxon>
        <taxon>Paenibacillaceae</taxon>
        <taxon>Paenibacillus</taxon>
    </lineage>
</organism>
<sequence>MRANKRTQPMIMLVDGHCHLCNGITKFVIKRDKAAKFQFASLQSQIGQQLLAEGGLPLHDLDTFVFICSGRYYTKSGAALRVFRQLNGLWPLLYSFIIVPAPIRNAVYDFIASNRYRWFGRSDSCLLPNASLRERFLDE</sequence>